<keyword evidence="3" id="KW-0210">Decarboxylase</keyword>
<dbReference type="RefSeq" id="WP_212820333.1">
    <property type="nucleotide sequence ID" value="NZ_AP023359.1"/>
</dbReference>
<accession>A0A810NEF6</accession>
<dbReference type="GO" id="GO:0004058">
    <property type="term" value="F:aromatic-L-amino-acid decarboxylase activity"/>
    <property type="evidence" value="ECO:0007669"/>
    <property type="project" value="UniProtKB-ARBA"/>
</dbReference>
<keyword evidence="5 7" id="KW-0456">Lyase</keyword>
<evidence type="ECO:0000256" key="4">
    <source>
        <dbReference type="ARBA" id="ARBA00022898"/>
    </source>
</evidence>
<keyword evidence="9" id="KW-1185">Reference proteome</keyword>
<dbReference type="AlphaFoldDB" id="A0A810NEF6"/>
<dbReference type="InterPro" id="IPR051151">
    <property type="entry name" value="Group_II_Decarboxylase"/>
</dbReference>
<dbReference type="InterPro" id="IPR015424">
    <property type="entry name" value="PyrdxlP-dep_Trfase"/>
</dbReference>
<dbReference type="Proteomes" id="UP000680866">
    <property type="component" value="Chromosome"/>
</dbReference>
<evidence type="ECO:0000313" key="9">
    <source>
        <dbReference type="Proteomes" id="UP000680866"/>
    </source>
</evidence>
<evidence type="ECO:0000256" key="1">
    <source>
        <dbReference type="ARBA" id="ARBA00001933"/>
    </source>
</evidence>
<dbReference type="InterPro" id="IPR002129">
    <property type="entry name" value="PyrdxlP-dep_de-COase"/>
</dbReference>
<sequence length="379" mass="41178">MTTILPTPDTAGRVPIGYPGATDVDFTDLAPLMARKLLNNVGDPYVDGASPGHTKAAERQVVEIIADLVRAGDDRWGYVTTGATEGNLWALREARRRHPTGIVCYTTAAHYSVPKAIDLLAMPSVVVAADDRGEMDYTDLRRRLTKHPGRPALVVATAGTTMTEAVDDLYQINAVLDDIGVPARYVHVDAALAGIPLALLEPDQRPGFDLADSIVVSGHKFLGTPFPCGVLVTSAAAPTQAPVSYIGSPDTTITGSRNGHAPLILRSALQRHGLSGLRTRAEHARELAAHTLTQLTEIRWPAWRHPHAFTVVLDRPPPPAVAARWSIPTENRRSHIVCMPGLTQHDLDRFVNDLRNATRRQRRPIPRPRTAIGYRTGNP</sequence>
<evidence type="ECO:0000313" key="8">
    <source>
        <dbReference type="EMBL" id="BCJ70449.1"/>
    </source>
</evidence>
<dbReference type="GO" id="GO:0019752">
    <property type="term" value="P:carboxylic acid metabolic process"/>
    <property type="evidence" value="ECO:0007669"/>
    <property type="project" value="InterPro"/>
</dbReference>
<comment type="cofactor">
    <cofactor evidence="1 6 7">
        <name>pyridoxal 5'-phosphate</name>
        <dbReference type="ChEBI" id="CHEBI:597326"/>
    </cofactor>
</comment>
<dbReference type="PANTHER" id="PTHR46101">
    <property type="match status" value="1"/>
</dbReference>
<proteinExistence type="inferred from homology"/>
<dbReference type="SUPFAM" id="SSF53383">
    <property type="entry name" value="PLP-dependent transferases"/>
    <property type="match status" value="1"/>
</dbReference>
<dbReference type="KEGG" id="pry:Prubr_74700"/>
<dbReference type="Gene3D" id="3.40.640.10">
    <property type="entry name" value="Type I PLP-dependent aspartate aminotransferase-like (Major domain)"/>
    <property type="match status" value="1"/>
</dbReference>
<dbReference type="GO" id="GO:0030170">
    <property type="term" value="F:pyridoxal phosphate binding"/>
    <property type="evidence" value="ECO:0007669"/>
    <property type="project" value="InterPro"/>
</dbReference>
<evidence type="ECO:0000256" key="6">
    <source>
        <dbReference type="PIRSR" id="PIRSR602129-50"/>
    </source>
</evidence>
<comment type="similarity">
    <text evidence="2 7">Belongs to the group II decarboxylase family.</text>
</comment>
<dbReference type="Pfam" id="PF00282">
    <property type="entry name" value="Pyridoxal_deC"/>
    <property type="match status" value="1"/>
</dbReference>
<evidence type="ECO:0000256" key="3">
    <source>
        <dbReference type="ARBA" id="ARBA00022793"/>
    </source>
</evidence>
<dbReference type="InterPro" id="IPR015421">
    <property type="entry name" value="PyrdxlP-dep_Trfase_major"/>
</dbReference>
<protein>
    <submittedName>
        <fullName evidence="8">Histidine decarboxylase</fullName>
    </submittedName>
</protein>
<name>A0A810NEF6_9ACTN</name>
<dbReference type="EMBL" id="AP023359">
    <property type="protein sequence ID" value="BCJ70449.1"/>
    <property type="molecule type" value="Genomic_DNA"/>
</dbReference>
<evidence type="ECO:0000256" key="7">
    <source>
        <dbReference type="RuleBase" id="RU000382"/>
    </source>
</evidence>
<organism evidence="8 9">
    <name type="scientific">Polymorphospora rubra</name>
    <dbReference type="NCBI Taxonomy" id="338584"/>
    <lineage>
        <taxon>Bacteria</taxon>
        <taxon>Bacillati</taxon>
        <taxon>Actinomycetota</taxon>
        <taxon>Actinomycetes</taxon>
        <taxon>Micromonosporales</taxon>
        <taxon>Micromonosporaceae</taxon>
        <taxon>Polymorphospora</taxon>
    </lineage>
</organism>
<dbReference type="NCBIfam" id="NF002748">
    <property type="entry name" value="PRK02769.1"/>
    <property type="match status" value="1"/>
</dbReference>
<reference evidence="8" key="1">
    <citation type="submission" date="2020-08" db="EMBL/GenBank/DDBJ databases">
        <title>Whole genome shotgun sequence of Polymorphospora rubra NBRC 101157.</title>
        <authorList>
            <person name="Komaki H."/>
            <person name="Tamura T."/>
        </authorList>
    </citation>
    <scope>NUCLEOTIDE SEQUENCE</scope>
    <source>
        <strain evidence="8">NBRC 101157</strain>
    </source>
</reference>
<gene>
    <name evidence="8" type="ORF">Prubr_74700</name>
</gene>
<evidence type="ECO:0000256" key="2">
    <source>
        <dbReference type="ARBA" id="ARBA00009533"/>
    </source>
</evidence>
<keyword evidence="4 6" id="KW-0663">Pyridoxal phosphate</keyword>
<evidence type="ECO:0000256" key="5">
    <source>
        <dbReference type="ARBA" id="ARBA00023239"/>
    </source>
</evidence>
<feature type="modified residue" description="N6-(pyridoxal phosphate)lysine" evidence="6">
    <location>
        <position position="220"/>
    </location>
</feature>
<dbReference type="PANTHER" id="PTHR46101:SF2">
    <property type="entry name" value="SERINE DECARBOXYLASE"/>
    <property type="match status" value="1"/>
</dbReference>